<dbReference type="OrthoDB" id="9806704at2"/>
<dbReference type="Pfam" id="PF07228">
    <property type="entry name" value="SpoIIE"/>
    <property type="match status" value="1"/>
</dbReference>
<keyword evidence="5" id="KW-1185">Reference proteome</keyword>
<dbReference type="EMBL" id="ABOX02000044">
    <property type="protein sequence ID" value="EEF58386.1"/>
    <property type="molecule type" value="Genomic_DNA"/>
</dbReference>
<feature type="domain" description="Response regulatory" evidence="3">
    <location>
        <begin position="8"/>
        <end position="123"/>
    </location>
</feature>
<comment type="caution">
    <text evidence="4">The sequence shown here is derived from an EMBL/GenBank/DDBJ whole genome shotgun (WGS) entry which is preliminary data.</text>
</comment>
<evidence type="ECO:0000259" key="3">
    <source>
        <dbReference type="PROSITE" id="PS50110"/>
    </source>
</evidence>
<dbReference type="Pfam" id="PF00072">
    <property type="entry name" value="Response_reg"/>
    <property type="match status" value="1"/>
</dbReference>
<dbReference type="PANTHER" id="PTHR43156:SF2">
    <property type="entry name" value="STAGE II SPORULATION PROTEIN E"/>
    <property type="match status" value="1"/>
</dbReference>
<dbReference type="SUPFAM" id="SSF52172">
    <property type="entry name" value="CheY-like"/>
    <property type="match status" value="1"/>
</dbReference>
<dbReference type="Gene3D" id="3.40.50.2300">
    <property type="match status" value="1"/>
</dbReference>
<evidence type="ECO:0000313" key="5">
    <source>
        <dbReference type="Proteomes" id="UP000003688"/>
    </source>
</evidence>
<dbReference type="AlphaFoldDB" id="B9XP30"/>
<dbReference type="PROSITE" id="PS50110">
    <property type="entry name" value="RESPONSE_REGULATORY"/>
    <property type="match status" value="1"/>
</dbReference>
<dbReference type="SMART" id="SM00331">
    <property type="entry name" value="PP2C_SIG"/>
    <property type="match status" value="1"/>
</dbReference>
<dbReference type="PANTHER" id="PTHR43156">
    <property type="entry name" value="STAGE II SPORULATION PROTEIN E-RELATED"/>
    <property type="match status" value="1"/>
</dbReference>
<keyword evidence="1" id="KW-0378">Hydrolase</keyword>
<dbReference type="GO" id="GO:0016791">
    <property type="term" value="F:phosphatase activity"/>
    <property type="evidence" value="ECO:0007669"/>
    <property type="project" value="TreeGrafter"/>
</dbReference>
<evidence type="ECO:0000313" key="4">
    <source>
        <dbReference type="EMBL" id="EEF58386.1"/>
    </source>
</evidence>
<dbReference type="STRING" id="320771.Cflav_PD6129"/>
<proteinExistence type="predicted"/>
<keyword evidence="2" id="KW-0597">Phosphoprotein</keyword>
<dbReference type="InterPro" id="IPR001932">
    <property type="entry name" value="PPM-type_phosphatase-like_dom"/>
</dbReference>
<dbReference type="RefSeq" id="WP_007417566.1">
    <property type="nucleotide sequence ID" value="NZ_ABOX02000044.1"/>
</dbReference>
<name>B9XP30_PEDPL</name>
<dbReference type="InterPro" id="IPR001789">
    <property type="entry name" value="Sig_transdc_resp-reg_receiver"/>
</dbReference>
<dbReference type="GO" id="GO:0000160">
    <property type="term" value="P:phosphorelay signal transduction system"/>
    <property type="evidence" value="ECO:0007669"/>
    <property type="project" value="InterPro"/>
</dbReference>
<evidence type="ECO:0000256" key="2">
    <source>
        <dbReference type="PROSITE-ProRule" id="PRU00169"/>
    </source>
</evidence>
<organism evidence="4 5">
    <name type="scientific">Pedosphaera parvula (strain Ellin514)</name>
    <dbReference type="NCBI Taxonomy" id="320771"/>
    <lineage>
        <taxon>Bacteria</taxon>
        <taxon>Pseudomonadati</taxon>
        <taxon>Verrucomicrobiota</taxon>
        <taxon>Pedosphaerae</taxon>
        <taxon>Pedosphaerales</taxon>
        <taxon>Pedosphaeraceae</taxon>
        <taxon>Pedosphaera</taxon>
    </lineage>
</organism>
<dbReference type="InterPro" id="IPR011006">
    <property type="entry name" value="CheY-like_superfamily"/>
</dbReference>
<dbReference type="SMART" id="SM00448">
    <property type="entry name" value="REC"/>
    <property type="match status" value="1"/>
</dbReference>
<feature type="modified residue" description="4-aspartylphosphate" evidence="2">
    <location>
        <position position="56"/>
    </location>
</feature>
<gene>
    <name evidence="4" type="ORF">Cflav_PD6129</name>
</gene>
<dbReference type="Proteomes" id="UP000003688">
    <property type="component" value="Unassembled WGS sequence"/>
</dbReference>
<protein>
    <submittedName>
        <fullName evidence="4">Response regulator receiver modulated serine phosphatase</fullName>
    </submittedName>
</protein>
<reference evidence="4 5" key="1">
    <citation type="journal article" date="2011" name="J. Bacteriol.">
        <title>Genome sequence of 'Pedosphaera parvula' Ellin514, an aerobic Verrucomicrobial isolate from pasture soil.</title>
        <authorList>
            <person name="Kant R."/>
            <person name="van Passel M.W."/>
            <person name="Sangwan P."/>
            <person name="Palva A."/>
            <person name="Lucas S."/>
            <person name="Copeland A."/>
            <person name="Lapidus A."/>
            <person name="Glavina Del Rio T."/>
            <person name="Dalin E."/>
            <person name="Tice H."/>
            <person name="Bruce D."/>
            <person name="Goodwin L."/>
            <person name="Pitluck S."/>
            <person name="Chertkov O."/>
            <person name="Larimer F.W."/>
            <person name="Land M.L."/>
            <person name="Hauser L."/>
            <person name="Brettin T.S."/>
            <person name="Detter J.C."/>
            <person name="Han S."/>
            <person name="de Vos W.M."/>
            <person name="Janssen P.H."/>
            <person name="Smidt H."/>
        </authorList>
    </citation>
    <scope>NUCLEOTIDE SEQUENCE [LARGE SCALE GENOMIC DNA]</scope>
    <source>
        <strain evidence="4 5">Ellin514</strain>
    </source>
</reference>
<accession>B9XP30</accession>
<evidence type="ECO:0000256" key="1">
    <source>
        <dbReference type="ARBA" id="ARBA00022801"/>
    </source>
</evidence>
<dbReference type="InterPro" id="IPR052016">
    <property type="entry name" value="Bact_Sigma-Reg"/>
</dbReference>
<dbReference type="Gene3D" id="3.60.40.10">
    <property type="entry name" value="PPM-type phosphatase domain"/>
    <property type="match status" value="1"/>
</dbReference>
<dbReference type="InterPro" id="IPR036457">
    <property type="entry name" value="PPM-type-like_dom_sf"/>
</dbReference>
<dbReference type="SUPFAM" id="SSF81606">
    <property type="entry name" value="PP2C-like"/>
    <property type="match status" value="1"/>
</dbReference>
<sequence length="385" mass="41960">MKKLSDCRILLVDDAKVNLDILVEGLKSDHKLSLALTGETALQIASRTPPDLVLLDIVMPGMDGYEVCRRMRQIPETAEVPIMFLSSLEEIQNKTLGFEAGANDYLTKPFDMLEVKARVRSLLKAKAYSDEVKEQIATELRFAREIQMGMLPHDFIPVERDYGVQFGAVLEPAREVGGDLYGICAAGAERLVIFFGDVSGKGIPASMFMVRAISLARLLARDMAEPEHILARLNDELATDNPSGMFVTFLCAVFEPKSGRLTLANAGHCRPVLRPADAPPRWAMKNLGTALGFEPGMEFERAELNLRPGDSLILYSDGVTEAFNPQEECYGNDRLLADAGAFNGSSAPVITAGLLEKVRAFARGAPQSDDIAILTLQVNGTGGRT</sequence>